<evidence type="ECO:0000313" key="1">
    <source>
        <dbReference type="EMBL" id="KIL56684.1"/>
    </source>
</evidence>
<keyword evidence="2" id="KW-1185">Reference proteome</keyword>
<feature type="non-terminal residue" evidence="1">
    <location>
        <position position="1"/>
    </location>
</feature>
<feature type="non-terminal residue" evidence="1">
    <location>
        <position position="71"/>
    </location>
</feature>
<gene>
    <name evidence="1" type="ORF">M378DRAFT_45978</name>
</gene>
<accession>A0A0C2SRP6</accession>
<dbReference type="OrthoDB" id="3267566at2759"/>
<dbReference type="InParanoid" id="A0A0C2SRP6"/>
<dbReference type="EMBL" id="KN818406">
    <property type="protein sequence ID" value="KIL56684.1"/>
    <property type="molecule type" value="Genomic_DNA"/>
</dbReference>
<organism evidence="1 2">
    <name type="scientific">Amanita muscaria (strain Koide BX008)</name>
    <dbReference type="NCBI Taxonomy" id="946122"/>
    <lineage>
        <taxon>Eukaryota</taxon>
        <taxon>Fungi</taxon>
        <taxon>Dikarya</taxon>
        <taxon>Basidiomycota</taxon>
        <taxon>Agaricomycotina</taxon>
        <taxon>Agaricomycetes</taxon>
        <taxon>Agaricomycetidae</taxon>
        <taxon>Agaricales</taxon>
        <taxon>Pluteineae</taxon>
        <taxon>Amanitaceae</taxon>
        <taxon>Amanita</taxon>
    </lineage>
</organism>
<sequence length="71" mass="8146">DTHEEVEMFAPLDCGTTGMFMDPEIADKFGFTLRELEAPIRVRNIDGTWNVGGEVTHELDTILHFDNHQER</sequence>
<dbReference type="STRING" id="946122.A0A0C2SRP6"/>
<dbReference type="Proteomes" id="UP000054549">
    <property type="component" value="Unassembled WGS sequence"/>
</dbReference>
<dbReference type="AlphaFoldDB" id="A0A0C2SRP6"/>
<dbReference type="HOGENOM" id="CLU_000384_32_5_1"/>
<evidence type="ECO:0000313" key="2">
    <source>
        <dbReference type="Proteomes" id="UP000054549"/>
    </source>
</evidence>
<reference evidence="1 2" key="1">
    <citation type="submission" date="2014-04" db="EMBL/GenBank/DDBJ databases">
        <title>Evolutionary Origins and Diversification of the Mycorrhizal Mutualists.</title>
        <authorList>
            <consortium name="DOE Joint Genome Institute"/>
            <consortium name="Mycorrhizal Genomics Consortium"/>
            <person name="Kohler A."/>
            <person name="Kuo A."/>
            <person name="Nagy L.G."/>
            <person name="Floudas D."/>
            <person name="Copeland A."/>
            <person name="Barry K.W."/>
            <person name="Cichocki N."/>
            <person name="Veneault-Fourrey C."/>
            <person name="LaButti K."/>
            <person name="Lindquist E.A."/>
            <person name="Lipzen A."/>
            <person name="Lundell T."/>
            <person name="Morin E."/>
            <person name="Murat C."/>
            <person name="Riley R."/>
            <person name="Ohm R."/>
            <person name="Sun H."/>
            <person name="Tunlid A."/>
            <person name="Henrissat B."/>
            <person name="Grigoriev I.V."/>
            <person name="Hibbett D.S."/>
            <person name="Martin F."/>
        </authorList>
    </citation>
    <scope>NUCLEOTIDE SEQUENCE [LARGE SCALE GENOMIC DNA]</scope>
    <source>
        <strain evidence="1 2">Koide BX008</strain>
    </source>
</reference>
<name>A0A0C2SRP6_AMAMK</name>
<proteinExistence type="predicted"/>
<protein>
    <submittedName>
        <fullName evidence="1">Uncharacterized protein</fullName>
    </submittedName>
</protein>